<comment type="caution">
    <text evidence="2">The sequence shown here is derived from an EMBL/GenBank/DDBJ whole genome shotgun (WGS) entry which is preliminary data.</text>
</comment>
<dbReference type="AlphaFoldDB" id="A0A177JVW6"/>
<dbReference type="Gene3D" id="3.90.25.10">
    <property type="entry name" value="UDP-galactose 4-epimerase, domain 1"/>
    <property type="match status" value="1"/>
</dbReference>
<evidence type="ECO:0000313" key="2">
    <source>
        <dbReference type="EMBL" id="OAH45389.1"/>
    </source>
</evidence>
<dbReference type="Gene3D" id="3.40.50.720">
    <property type="entry name" value="NAD(P)-binding Rossmann-like Domain"/>
    <property type="match status" value="1"/>
</dbReference>
<dbReference type="InterPro" id="IPR051604">
    <property type="entry name" value="Ergot_Alk_Oxidoreductase"/>
</dbReference>
<dbReference type="PANTHER" id="PTHR43162">
    <property type="match status" value="1"/>
</dbReference>
<dbReference type="EMBL" id="LSTR01000025">
    <property type="protein sequence ID" value="OAH45389.1"/>
    <property type="molecule type" value="Genomic_DNA"/>
</dbReference>
<proteinExistence type="predicted"/>
<protein>
    <submittedName>
        <fullName evidence="2">NmrA family transcriptional regulator</fullName>
    </submittedName>
</protein>
<feature type="domain" description="NmrA-like" evidence="1">
    <location>
        <begin position="5"/>
        <end position="254"/>
    </location>
</feature>
<dbReference type="Pfam" id="PF05368">
    <property type="entry name" value="NmrA"/>
    <property type="match status" value="1"/>
</dbReference>
<dbReference type="OrthoDB" id="9802944at2"/>
<name>A0A177JVW6_SPHYA</name>
<evidence type="ECO:0000313" key="3">
    <source>
        <dbReference type="Proteomes" id="UP000077262"/>
    </source>
</evidence>
<sequence>MSGNLVLVTGATGFTGRAAIETALSLGLRVRALVHTDDQRAAALRDRGVEVALGDFADIDSVRAALDGVRSAYFVYRIQPGIIDATAYFAQAAREAGVGAIVNMSQISSRRDSQSHAARDHWIAEQLLDWSGVPTTHLRPTFFAEWLIYPHALAHIAKESRIDLPFENALHAPIAAADQGRLIGHLLADPTPHAGQIYDLFGPVEMSYHGIAAAVGEVLGKTITYQPVSIEAFTRRISETHHYPPFLVQHLAAVAQDYRDGLFAGTNDVIERITGVPPMTVQEFVSRHRQAFA</sequence>
<dbReference type="SUPFAM" id="SSF51735">
    <property type="entry name" value="NAD(P)-binding Rossmann-fold domains"/>
    <property type="match status" value="1"/>
</dbReference>
<dbReference type="RefSeq" id="WP_063976220.1">
    <property type="nucleotide sequence ID" value="NZ_LSTR01000025.1"/>
</dbReference>
<dbReference type="InterPro" id="IPR036291">
    <property type="entry name" value="NAD(P)-bd_dom_sf"/>
</dbReference>
<dbReference type="Proteomes" id="UP000077262">
    <property type="component" value="Unassembled WGS sequence"/>
</dbReference>
<dbReference type="PANTHER" id="PTHR43162:SF1">
    <property type="entry name" value="PRESTALK A DIFFERENTIATION PROTEIN A"/>
    <property type="match status" value="1"/>
</dbReference>
<accession>A0A177JVW6</accession>
<gene>
    <name evidence="2" type="ORF">AX777_17425</name>
</gene>
<dbReference type="InterPro" id="IPR008030">
    <property type="entry name" value="NmrA-like"/>
</dbReference>
<reference evidence="2 3" key="1">
    <citation type="submission" date="2016-02" db="EMBL/GenBank/DDBJ databases">
        <authorList>
            <person name="Wen L."/>
            <person name="He K."/>
            <person name="Yang H."/>
        </authorList>
    </citation>
    <scope>NUCLEOTIDE SEQUENCE [LARGE SCALE GENOMIC DNA]</scope>
    <source>
        <strain evidence="2 3">CD09_2</strain>
    </source>
</reference>
<organism evidence="2 3">
    <name type="scientific">Sphingobium yanoikuyae</name>
    <name type="common">Sphingomonas yanoikuyae</name>
    <dbReference type="NCBI Taxonomy" id="13690"/>
    <lineage>
        <taxon>Bacteria</taxon>
        <taxon>Pseudomonadati</taxon>
        <taxon>Pseudomonadota</taxon>
        <taxon>Alphaproteobacteria</taxon>
        <taxon>Sphingomonadales</taxon>
        <taxon>Sphingomonadaceae</taxon>
        <taxon>Sphingobium</taxon>
    </lineage>
</organism>
<evidence type="ECO:0000259" key="1">
    <source>
        <dbReference type="Pfam" id="PF05368"/>
    </source>
</evidence>